<dbReference type="FunFam" id="3.10.250.10:FF:000011">
    <property type="entry name" value="Scavenger receptor class A member 5"/>
    <property type="match status" value="5"/>
</dbReference>
<sequence>MQTLVKPRWGALLVVIAWLAVGVKVARGSSNVRLRDGGSIYEGRVEVYANGQWGTVCDDLWDLNDANVICRELGFGAALTAASHAQYGPGQGPIQLDDLGCTGQESSIFDCSHAGVQQHNCGHSEDAGVQCSEPANGGDTDDNVRLVNGPNSHSGRVEIRLNGVWGTVCDDMWDMQDAVVVCRSLGYPGASSALVRYGAGTGAILLDDLRCTGQEQRLEDCQHNGVGTHNCGHYEDVGVDCLTQADPVVQVRLQGGTTDNEGRLEINLNGGTWGTVCDDGWGMEEAQVACRMLGFPGAIAARWAAFFGQGSGDIYLDDVQCDGSEQSLLKCTYVDRYSQNCQHSEDAGVVCQPLIRLAGGDRPNLGRVELYHEGAWGTVCDDQWDINDAGIVCRQLGYYGAKASVGSARFGPGSGDILLDQLGCLGWESDLFGCPHGGLGNHDCHHGEDAGVICNVNVRLVDGASSNEGRVEVYFHGEWGTVCDDGWSLDNARVVCRELGLGDAQEATQNARFGPGTGHIYLDDVGCSGNEDTLIECSHLAIGIHNCMHSEDAGVICQAQDSIRLSGGDNNREGRVEVFYNGVWGTVCDDSWDLNDATVACRQLGFTSAQSAPTGAHFGQGVDPVYLDDVQCTGSEATLMSCEHSGIGQHNCGHGEDAGVVCNSQVGLRLVGGISRNEGRLEIFLNGAWGTVCDDSWGLQDARVACLQLGFPNALAATPGASYGSGTGPILLDDVACVGHETDLSSCQHAGIGSHNCNHDEDAGVVCLPSVRLVGGSNSNEGRVEVFSEGTWGTVCDDGWDDDDATVICRELGFQATAEALPQAAFGQGHGLDILLDELACLGDEETLLMCQHNGLGNHNCGHSEDAGVRCGVAVRLVEGSMPSEGRVELFANGYWGTVCDDGWGLVDAGVVCRQLGFSSAQEATMSARFGAGTGEILLDDVSCSGGEERLTECSHNGIGMHNCNHGEDAGVVCNGVAANIRLVGGSGPYEGRVEIFHSGRWGTVCDDNWDMVDAAVACRQLGFTEGAEQATTGAQFGAGTGDIWLDDVGCSGDEAMLTSCPRAQTHNCGHHEDAGVVCSTRAQLRLVGGPTFNQGRVEILHDGVWGTICDDEWDINDAQVVCHQLGFFEASAAHQHAGYGQGTGPIFLDNVQCRGDETDIMLCQHNGIGLNNCGHSEDAGVSCVVAIRLQGGNSPSEGRVEVFGRGEWGTVCDDHWDLQDARVVCRQLGYPAAQSAWSSAHFGAGTGRILLDEVQCEGSEDSLGECLHSGLGTHNCGHNEDAGVTCSVNAIRLVGGTSPLNGRVEILVNGQWGTVCDDGWGISDAQVVCRELGYQNALEAPTNARFGAGTGSIFLDDVGCTGRETELLSCPHRGVGTHNCGHSEDAGVVCSNAIRLVGGTSPLNGRVEILVNGQWGTVCDDSWGISDAQVVCRELGYGDALEAPTNARFGAGTGSIFLDDLGCTGRETELISCPHREVGTHNCGHSEDASVMCSNDIRLIGGTSPLNGRVEILVNGQWGTVCDDGWGISDAQVVCREMGYQSALEAPGNARFGAGTGSIFLDDVGCTGHEAELISCPHRGVGTHNCGHHEDAGVVCSNGAGIRLAGSQSATEGRVEISHNGEWGTVCDDSWDDNDAAVACRQLGLSGAHGVAYQGNHHSWGAGSGSIWLDDVVCSGSEASLWDCTHPAAGEHNCGHSQDAGVSCFYDVILGIP</sequence>
<feature type="disulfide bond" evidence="6">
    <location>
        <begin position="424"/>
        <end position="434"/>
    </location>
</feature>
<proteinExistence type="predicted"/>
<feature type="domain" description="SRCR" evidence="8">
    <location>
        <begin position="1188"/>
        <end position="1288"/>
    </location>
</feature>
<dbReference type="OMA" id="AVCDDHW"/>
<feature type="signal peptide" evidence="7">
    <location>
        <begin position="1"/>
        <end position="28"/>
    </location>
</feature>
<feature type="disulfide bond" evidence="6">
    <location>
        <begin position="277"/>
        <end position="341"/>
    </location>
</feature>
<dbReference type="FunFam" id="3.10.250.10:FF:000007">
    <property type="entry name" value="Soluble scavenger receptor cysteine-rich domain-containing protein SSC5D"/>
    <property type="match status" value="5"/>
</dbReference>
<feature type="disulfide bond" evidence="6">
    <location>
        <begin position="1123"/>
        <end position="1184"/>
    </location>
</feature>
<feature type="disulfide bond" evidence="6">
    <location>
        <begin position="913"/>
        <end position="974"/>
    </location>
</feature>
<dbReference type="Pfam" id="PF00530">
    <property type="entry name" value="SRCR"/>
    <property type="match status" value="16"/>
</dbReference>
<feature type="disulfide bond" evidence="6">
    <location>
        <begin position="1110"/>
        <end position="1174"/>
    </location>
</feature>
<keyword evidence="2" id="KW-0677">Repeat</keyword>
<feature type="disulfide bond" evidence="6">
    <location>
        <begin position="321"/>
        <end position="331"/>
    </location>
</feature>
<feature type="domain" description="SRCR" evidence="8">
    <location>
        <begin position="1603"/>
        <end position="1706"/>
    </location>
</feature>
<evidence type="ECO:0000256" key="4">
    <source>
        <dbReference type="ARBA" id="ARBA00023170"/>
    </source>
</evidence>
<evidence type="ECO:0000313" key="9">
    <source>
        <dbReference type="EnsemblMetazoa" id="XP_038048477.1"/>
    </source>
</evidence>
<feature type="domain" description="SRCR" evidence="8">
    <location>
        <begin position="563"/>
        <end position="663"/>
    </location>
</feature>
<evidence type="ECO:0000256" key="7">
    <source>
        <dbReference type="SAM" id="SignalP"/>
    </source>
</evidence>
<feature type="disulfide bond" evidence="6">
    <location>
        <begin position="693"/>
        <end position="757"/>
    </location>
</feature>
<feature type="disulfide bond" evidence="6">
    <location>
        <begin position="1675"/>
        <end position="1685"/>
    </location>
</feature>
<feature type="domain" description="SRCR" evidence="8">
    <location>
        <begin position="251"/>
        <end position="352"/>
    </location>
</feature>
<feature type="disulfide bond" evidence="6">
    <location>
        <begin position="1154"/>
        <end position="1164"/>
    </location>
</feature>
<keyword evidence="5" id="KW-0325">Glycoprotein</keyword>
<feature type="domain" description="SRCR" evidence="8">
    <location>
        <begin position="981"/>
        <end position="1080"/>
    </location>
</feature>
<feature type="domain" description="SRCR" evidence="8">
    <location>
        <begin position="1498"/>
        <end position="1598"/>
    </location>
</feature>
<dbReference type="EnsemblMetazoa" id="XM_038192549.1">
    <property type="protein sequence ID" value="XP_038048477.1"/>
    <property type="gene ID" value="LOC119722431"/>
</dbReference>
<feature type="disulfide bond" evidence="6">
    <location>
        <begin position="1213"/>
        <end position="1277"/>
    </location>
</feature>
<feature type="domain" description="SRCR" evidence="8">
    <location>
        <begin position="144"/>
        <end position="242"/>
    </location>
</feature>
<keyword evidence="4" id="KW-0675">Receptor</keyword>
<feature type="disulfide bond" evidence="6">
    <location>
        <begin position="527"/>
        <end position="537"/>
    </location>
</feature>
<dbReference type="InterPro" id="IPR001190">
    <property type="entry name" value="SRCR"/>
</dbReference>
<feature type="domain" description="SRCR" evidence="8">
    <location>
        <begin position="1292"/>
        <end position="1392"/>
    </location>
</feature>
<evidence type="ECO:0000313" key="10">
    <source>
        <dbReference type="Proteomes" id="UP000887568"/>
    </source>
</evidence>
<feature type="disulfide bond" evidence="6">
    <location>
        <begin position="496"/>
        <end position="557"/>
    </location>
</feature>
<feature type="disulfide bond" evidence="6">
    <location>
        <begin position="1051"/>
        <end position="1061"/>
    </location>
</feature>
<dbReference type="Proteomes" id="UP000887568">
    <property type="component" value="Unplaced"/>
</dbReference>
<feature type="disulfide bond" evidence="6">
    <location>
        <begin position="841"/>
        <end position="851"/>
    </location>
</feature>
<dbReference type="PROSITE" id="PS50287">
    <property type="entry name" value="SRCR_2"/>
    <property type="match status" value="16"/>
</dbReference>
<dbReference type="GO" id="GO:0016020">
    <property type="term" value="C:membrane"/>
    <property type="evidence" value="ECO:0007669"/>
    <property type="project" value="InterPro"/>
</dbReference>
<evidence type="ECO:0000256" key="3">
    <source>
        <dbReference type="ARBA" id="ARBA00023157"/>
    </source>
</evidence>
<feature type="disulfide bond" evidence="6">
    <location>
        <begin position="632"/>
        <end position="642"/>
    </location>
</feature>
<feature type="disulfide bond" evidence="6">
    <location>
        <begin position="1536"/>
        <end position="1597"/>
    </location>
</feature>
<feature type="disulfide bond" evidence="6">
    <location>
        <begin position="900"/>
        <end position="964"/>
    </location>
</feature>
<feature type="disulfide bond" evidence="6">
    <location>
        <begin position="1464"/>
        <end position="1474"/>
    </location>
</feature>
<dbReference type="GeneID" id="119722431"/>
<accession>A0A913Z9P5</accession>
<dbReference type="PROSITE" id="PS00420">
    <property type="entry name" value="SRCR_1"/>
    <property type="match status" value="14"/>
</dbReference>
<keyword evidence="10" id="KW-1185">Reference proteome</keyword>
<dbReference type="SUPFAM" id="SSF56487">
    <property type="entry name" value="SRCR-like"/>
    <property type="match status" value="16"/>
</dbReference>
<feature type="disulfide bond" evidence="6">
    <location>
        <begin position="1317"/>
        <end position="1381"/>
    </location>
</feature>
<name>A0A913Z9P5_PATMI</name>
<feature type="disulfide bond" evidence="6">
    <location>
        <begin position="393"/>
        <end position="454"/>
    </location>
</feature>
<keyword evidence="1 7" id="KW-0732">Signal</keyword>
<feature type="disulfide bond" evidence="6">
    <location>
        <begin position="380"/>
        <end position="444"/>
    </location>
</feature>
<evidence type="ECO:0000259" key="8">
    <source>
        <dbReference type="PROSITE" id="PS50287"/>
    </source>
</evidence>
<dbReference type="PANTHER" id="PTHR19331:SF465">
    <property type="entry name" value="EGG PEPTIDE SPERACT RECEPTOR"/>
    <property type="match status" value="1"/>
</dbReference>
<evidence type="ECO:0000256" key="5">
    <source>
        <dbReference type="ARBA" id="ARBA00023180"/>
    </source>
</evidence>
<feature type="domain" description="SRCR" evidence="8">
    <location>
        <begin position="458"/>
        <end position="558"/>
    </location>
</feature>
<dbReference type="InterPro" id="IPR036772">
    <property type="entry name" value="SRCR-like_dom_sf"/>
</dbReference>
<feature type="disulfide bond" evidence="6">
    <location>
        <begin position="601"/>
        <end position="662"/>
    </location>
</feature>
<feature type="disulfide bond" evidence="6">
    <location>
        <begin position="737"/>
        <end position="747"/>
    </location>
</feature>
<feature type="domain" description="SRCR" evidence="8">
    <location>
        <begin position="771"/>
        <end position="872"/>
    </location>
</feature>
<feature type="domain" description="SRCR" evidence="8">
    <location>
        <begin position="1085"/>
        <end position="1185"/>
    </location>
</feature>
<dbReference type="SMART" id="SM00202">
    <property type="entry name" value="SR"/>
    <property type="match status" value="16"/>
</dbReference>
<dbReference type="PANTHER" id="PTHR19331">
    <property type="entry name" value="SCAVENGER RECEPTOR DOMAIN-CONTAINING"/>
    <property type="match status" value="1"/>
</dbReference>
<comment type="caution">
    <text evidence="6">Lacks conserved residue(s) required for the propagation of feature annotation.</text>
</comment>
<feature type="disulfide bond" evidence="6">
    <location>
        <begin position="70"/>
        <end position="131"/>
    </location>
</feature>
<feature type="disulfide bond" evidence="6">
    <location>
        <begin position="290"/>
        <end position="351"/>
    </location>
</feature>
<feature type="disulfide bond" evidence="6">
    <location>
        <begin position="211"/>
        <end position="221"/>
    </location>
</feature>
<dbReference type="OrthoDB" id="536948at2759"/>
<feature type="disulfide bond" evidence="6">
    <location>
        <begin position="1433"/>
        <end position="1494"/>
    </location>
</feature>
<feature type="disulfide bond" evidence="6">
    <location>
        <begin position="101"/>
        <end position="111"/>
    </location>
</feature>
<feature type="domain" description="SRCR" evidence="8">
    <location>
        <begin position="668"/>
        <end position="768"/>
    </location>
</feature>
<feature type="disulfide bond" evidence="6">
    <location>
        <begin position="706"/>
        <end position="767"/>
    </location>
</feature>
<organism evidence="9 10">
    <name type="scientific">Patiria miniata</name>
    <name type="common">Bat star</name>
    <name type="synonym">Asterina miniata</name>
    <dbReference type="NCBI Taxonomy" id="46514"/>
    <lineage>
        <taxon>Eukaryota</taxon>
        <taxon>Metazoa</taxon>
        <taxon>Echinodermata</taxon>
        <taxon>Eleutherozoa</taxon>
        <taxon>Asterozoa</taxon>
        <taxon>Asteroidea</taxon>
        <taxon>Valvatacea</taxon>
        <taxon>Valvatida</taxon>
        <taxon>Asterinidae</taxon>
        <taxon>Patiria</taxon>
    </lineage>
</organism>
<feature type="disulfide bond" evidence="6">
    <location>
        <begin position="1257"/>
        <end position="1267"/>
    </location>
</feature>
<dbReference type="FunFam" id="3.10.250.10:FF:000001">
    <property type="entry name" value="Lysyl oxidase 4 isoform X1"/>
    <property type="match status" value="2"/>
</dbReference>
<dbReference type="RefSeq" id="XP_038048477.1">
    <property type="nucleotide sequence ID" value="XM_038192549.1"/>
</dbReference>
<feature type="disulfide bond" evidence="6">
    <location>
        <begin position="944"/>
        <end position="954"/>
    </location>
</feature>
<feature type="domain" description="SRCR" evidence="8">
    <location>
        <begin position="875"/>
        <end position="975"/>
    </location>
</feature>
<protein>
    <recommendedName>
        <fullName evidence="8">SRCR domain-containing protein</fullName>
    </recommendedName>
</protein>
<dbReference type="FunFam" id="3.10.250.10:FF:000026">
    <property type="entry name" value="Tequila, isoform D"/>
    <property type="match status" value="1"/>
</dbReference>
<evidence type="ECO:0000256" key="1">
    <source>
        <dbReference type="ARBA" id="ARBA00022729"/>
    </source>
</evidence>
<feature type="disulfide bond" evidence="6">
    <location>
        <begin position="483"/>
        <end position="547"/>
    </location>
</feature>
<dbReference type="FunFam" id="3.10.250.10:FF:000006">
    <property type="entry name" value="neurotrypsin isoform X2"/>
    <property type="match status" value="3"/>
</dbReference>
<evidence type="ECO:0000256" key="2">
    <source>
        <dbReference type="ARBA" id="ARBA00022737"/>
    </source>
</evidence>
<feature type="disulfide bond" evidence="6">
    <location>
        <begin position="1523"/>
        <end position="1587"/>
    </location>
</feature>
<feature type="disulfide bond" evidence="6">
    <location>
        <begin position="1361"/>
        <end position="1371"/>
    </location>
</feature>
<feature type="disulfide bond" evidence="6">
    <location>
        <begin position="57"/>
        <end position="121"/>
    </location>
</feature>
<feature type="disulfide bond" evidence="6">
    <location>
        <begin position="1567"/>
        <end position="1577"/>
    </location>
</feature>
<feature type="disulfide bond" evidence="6">
    <location>
        <begin position="588"/>
        <end position="652"/>
    </location>
</feature>
<evidence type="ECO:0000256" key="6">
    <source>
        <dbReference type="PROSITE-ProRule" id="PRU00196"/>
    </source>
</evidence>
<feature type="domain" description="SRCR" evidence="8">
    <location>
        <begin position="355"/>
        <end position="455"/>
    </location>
</feature>
<feature type="disulfide bond" evidence="6">
    <location>
        <begin position="1226"/>
        <end position="1287"/>
    </location>
</feature>
<dbReference type="Gene3D" id="3.10.250.10">
    <property type="entry name" value="SRCR-like domain"/>
    <property type="match status" value="16"/>
</dbReference>
<feature type="disulfide bond" evidence="6">
    <location>
        <begin position="1420"/>
        <end position="1484"/>
    </location>
</feature>
<feature type="disulfide bond" evidence="6">
    <location>
        <begin position="1330"/>
        <end position="1391"/>
    </location>
</feature>
<feature type="domain" description="SRCR" evidence="8">
    <location>
        <begin position="32"/>
        <end position="132"/>
    </location>
</feature>
<reference evidence="9" key="1">
    <citation type="submission" date="2022-11" db="UniProtKB">
        <authorList>
            <consortium name="EnsemblMetazoa"/>
        </authorList>
    </citation>
    <scope>IDENTIFICATION</scope>
</reference>
<dbReference type="PRINTS" id="PR00258">
    <property type="entry name" value="SPERACTRCPTR"/>
</dbReference>
<keyword evidence="3 6" id="KW-1015">Disulfide bond</keyword>
<feature type="domain" description="SRCR" evidence="8">
    <location>
        <begin position="1395"/>
        <end position="1495"/>
    </location>
</feature>
<feature type="chain" id="PRO_5037587296" description="SRCR domain-containing protein" evidence="7">
    <location>
        <begin position="29"/>
        <end position="1714"/>
    </location>
</feature>